<dbReference type="InterPro" id="IPR007863">
    <property type="entry name" value="Peptidase_M16_C"/>
</dbReference>
<reference evidence="4" key="1">
    <citation type="journal article" date="2019" name="Int. J. Syst. Evol. Microbiol.">
        <title>The Global Catalogue of Microorganisms (GCM) 10K type strain sequencing project: providing services to taxonomists for standard genome sequencing and annotation.</title>
        <authorList>
            <consortium name="The Broad Institute Genomics Platform"/>
            <consortium name="The Broad Institute Genome Sequencing Center for Infectious Disease"/>
            <person name="Wu L."/>
            <person name="Ma J."/>
        </authorList>
    </citation>
    <scope>NUCLEOTIDE SEQUENCE [LARGE SCALE GENOMIC DNA]</scope>
    <source>
        <strain evidence="4">JCM 31921</strain>
    </source>
</reference>
<dbReference type="InterPro" id="IPR050361">
    <property type="entry name" value="MPP/UQCRC_Complex"/>
</dbReference>
<sequence>MTITDRKQAPAIHDAIEFDYRLPPLQTAVLDNGVPLYWLNAGVQDVVEINWVFPAGLWYEEKPAVAHASAGLLKSGTLQQTANQINESLEFYGANLKVHAGNDYITLTLDTLTRHLPAILPIVAEVMAEAQFPQHELDLYQNNAIQRLLVSQRECDFVANQKIDAMLFGADHPYGRYSRKEAIEALQCEDLLAFHRRHLGFSGLKMFMAGKVGDQEVQLLNRIFGSVAIQGTVSTPQHAIDAATERKVFFSNDPNGVQGAVRIGRRFIRRTHPDFAGVVVLNTVFGGYFGSRLMSNIREEKGFTYGIYSSVGAFAEDASLIIHTEAGRDVLEQTVTEVYHEMDRLCREPVEAEELLLVKNYLLGNILGDLDGPFSIMQRWRSLILNGFGIERFNANIETYKSITADELLTLAQRYLDKKDFYELVVV</sequence>
<dbReference type="InterPro" id="IPR011249">
    <property type="entry name" value="Metalloenz_LuxS/M16"/>
</dbReference>
<evidence type="ECO:0000313" key="3">
    <source>
        <dbReference type="EMBL" id="GAA4449252.1"/>
    </source>
</evidence>
<dbReference type="PANTHER" id="PTHR11851:SF224">
    <property type="entry name" value="PROCESSING PROTEASE"/>
    <property type="match status" value="1"/>
</dbReference>
<dbReference type="SUPFAM" id="SSF63411">
    <property type="entry name" value="LuxS/MPP-like metallohydrolase"/>
    <property type="match status" value="2"/>
</dbReference>
<accession>A0ABP8MHI5</accession>
<dbReference type="InterPro" id="IPR011765">
    <property type="entry name" value="Pept_M16_N"/>
</dbReference>
<name>A0ABP8MHI5_9BACT</name>
<proteinExistence type="predicted"/>
<evidence type="ECO:0000259" key="2">
    <source>
        <dbReference type="Pfam" id="PF05193"/>
    </source>
</evidence>
<dbReference type="PANTHER" id="PTHR11851">
    <property type="entry name" value="METALLOPROTEASE"/>
    <property type="match status" value="1"/>
</dbReference>
<feature type="domain" description="Peptidase M16 N-terminal" evidence="1">
    <location>
        <begin position="46"/>
        <end position="154"/>
    </location>
</feature>
<dbReference type="Gene3D" id="3.30.830.10">
    <property type="entry name" value="Metalloenzyme, LuxS/M16 peptidase-like"/>
    <property type="match status" value="2"/>
</dbReference>
<evidence type="ECO:0000259" key="1">
    <source>
        <dbReference type="Pfam" id="PF00675"/>
    </source>
</evidence>
<comment type="caution">
    <text evidence="3">The sequence shown here is derived from an EMBL/GenBank/DDBJ whole genome shotgun (WGS) entry which is preliminary data.</text>
</comment>
<dbReference type="Pfam" id="PF00675">
    <property type="entry name" value="Peptidase_M16"/>
    <property type="match status" value="1"/>
</dbReference>
<dbReference type="Pfam" id="PF05193">
    <property type="entry name" value="Peptidase_M16_C"/>
    <property type="match status" value="1"/>
</dbReference>
<dbReference type="Proteomes" id="UP001501410">
    <property type="component" value="Unassembled WGS sequence"/>
</dbReference>
<evidence type="ECO:0000313" key="4">
    <source>
        <dbReference type="Proteomes" id="UP001501410"/>
    </source>
</evidence>
<keyword evidence="4" id="KW-1185">Reference proteome</keyword>
<dbReference type="EMBL" id="BAABEZ010000001">
    <property type="protein sequence ID" value="GAA4449252.1"/>
    <property type="molecule type" value="Genomic_DNA"/>
</dbReference>
<gene>
    <name evidence="3" type="ORF">GCM10023092_03070</name>
</gene>
<feature type="domain" description="Peptidase M16 C-terminal" evidence="2">
    <location>
        <begin position="188"/>
        <end position="361"/>
    </location>
</feature>
<protein>
    <submittedName>
        <fullName evidence="3">Pitrilysin family protein</fullName>
    </submittedName>
</protein>
<organism evidence="3 4">
    <name type="scientific">Rurimicrobium arvi</name>
    <dbReference type="NCBI Taxonomy" id="2049916"/>
    <lineage>
        <taxon>Bacteria</taxon>
        <taxon>Pseudomonadati</taxon>
        <taxon>Bacteroidota</taxon>
        <taxon>Chitinophagia</taxon>
        <taxon>Chitinophagales</taxon>
        <taxon>Chitinophagaceae</taxon>
        <taxon>Rurimicrobium</taxon>
    </lineage>
</organism>
<dbReference type="RefSeq" id="WP_344821979.1">
    <property type="nucleotide sequence ID" value="NZ_BAABEZ010000001.1"/>
</dbReference>